<dbReference type="InterPro" id="IPR051048">
    <property type="entry name" value="Peptidase_S8/S53_subtilisin"/>
</dbReference>
<keyword evidence="4 5" id="KW-0720">Serine protease</keyword>
<evidence type="ECO:0000256" key="5">
    <source>
        <dbReference type="PROSITE-ProRule" id="PRU01240"/>
    </source>
</evidence>
<evidence type="ECO:0000259" key="8">
    <source>
        <dbReference type="PROSITE" id="PS50093"/>
    </source>
</evidence>
<reference evidence="9 10" key="1">
    <citation type="submission" date="2021-07" db="EMBL/GenBank/DDBJ databases">
        <title>Paenibacillus radiodurans sp. nov., isolated from the southeastern edge of Tengger Desert.</title>
        <authorList>
            <person name="Zhang G."/>
        </authorList>
    </citation>
    <scope>NUCLEOTIDE SEQUENCE [LARGE SCALE GENOMIC DNA]</scope>
    <source>
        <strain evidence="9 10">CCM 7311</strain>
    </source>
</reference>
<sequence>MVTAKKTKRTFSLGMAFLLAVSIVIPVGAAPATAASDKVDLRSASPDLITAKVDSKMNKLFEEDKYVTYLVKLSEQADTGLAAQKAFELATAQKATPAAAKKSARTSVVNTLREAATRTQIPIQKYLDAQQASGGVKEYKSFFIVNSLAVTSTKEVMEELALQPGIDKILPNEERFLQEVTVDKNASTPKASATASGSSTAVKGSEAKASDFDPENIEWNIAQVNAPEIWEQGIDGSGIVVANLDTGVEYTHPALASKWRGLDASGNVVDPELSWYDPHSGSSMPTDAEGHGTHTMGTMVGAEEDGTNIIGVAPGAKWMAVRIFNPSTTDAIILDGAQWLLAPVDEEGNLHPELAPDVVNNSWGGGPGIDEWFRPIVQAWRDAQIFPEFSAGNTTITNPGGPGSVANPANYPESFATGATDVNGNLADFSLQGPSPYGEIKPEVSAPGVNIRSSVPGGGYEGGWNGTSMAGPHTTAIAALLLQANNSLTVDDLEDILTETATERTDSNFPDSPNNGYGHGIVNALDAVGSVLQGVGSVTGRVTIDGDDLTAPELEHTVVETVYAGLDTAITIGASDNVGVTDVSVFARIKGTGLYGYIPAELTSGDGLNGTYRAVIPASLIEEPGLEYYIRVNDYGNNGYDTKVYSVTVLEGIEPGYFQDFERNSVGFLPDFENPWVWGTPESGPGSAYSGDSVMATNLTGTYAPGSSTALIAPPINLVDVPEGGLLSFKQWYDLEDNGDFGSVYIATEDSGYEFEQLLTFTGSSEAWVNQYIDLTAYAGQKVYIAFLLTSNSSIEGEGWYIDDFSLQLPDEEAPASPTELTGTPSILGDVTLNWTAPAEEDLKEYNVYRSDVSGSGYELIGTTADTTYVDSITSEGDAATYYYVVKAKDYSGNESAASNEISVDVQVPESIFSDSFDSADDNGWTHSGTHDEWERGVPSAPGPAAAVSPPNVWGTDLDSTYENDASFSLVSPVIDLTANSNAALTFNQWYEIERNYDDAYVEITADGGSTWTEIAYFSDPNEGKQWSPVFIDLNDYVGGEVQVRFRFTSDGSVTNAGWYLDDFRVLAVEAPESTASDTNSETVKEKAVEKAPVLRDVSAPVLSDFGASKSISTQGDSVSKEDEVGIFSLPVSATVTVVETGRSVRTDPYTGRYSFNHVAGDYNLKVESYGYYPQTVPVTIADGQTRSVNFQLEAVPQGTITGTVRNERTGEPIADAVIMVMEDAQVAPVRTGEDGTFALTVYEGEYSLSISALDYYSKSITVDVPANGTVTQDVDLKPFIGHAGEIAYDDGTAENAHAFYAAGNGWAVRMTPESEAAQVTGASFRFWNTEWPVPGGTEFKYAIYDASGPDGTPGRQLAGPFDGTALRNDEWTVVEFAEPVSVAGDFYIVYIQTQPDPNAPGLGTDESSTVSGRNWQLVSGVWSLSPVEEGNYMIRAAVQYPVNAPVFTSPAEDTYTNEERITITGTSSANGSTVVIYNGDEEAGTALIEDSRFEAAIDLNTGENVLTAEVLVGEEVTDRSAPVTVTLDQTAPELAVTSPEDGEKTNAEAYAVSGTVTDEFLSELTVNGEAAEVAEDGSFVHRILINPGENVITVTATDLAGNETTISRTVIADWNAPVITNLNPLTDMHLTVGEAVYVSFDSDPGLSASFRIELPGNTLSSFNETAMTETTSGHYEGAYITPATLRLEGGVIVVRVWDAAGNEIEATALGRVYVTEDGEEPAPPNIAPVALIQGPNAAQRKRDVTFDGTASYDEDGSIVSYEWNFGDRSTGSGETATHAYAKKGNYTVELTVTDDQGATNTKTFAIRIR</sequence>
<dbReference type="EMBL" id="JAHZIK010000002">
    <property type="protein sequence ID" value="MBW7452476.1"/>
    <property type="molecule type" value="Genomic_DNA"/>
</dbReference>
<evidence type="ECO:0000313" key="9">
    <source>
        <dbReference type="EMBL" id="MBW7452476.1"/>
    </source>
</evidence>
<feature type="chain" id="PRO_5046268991" evidence="7">
    <location>
        <begin position="30"/>
        <end position="1810"/>
    </location>
</feature>
<feature type="active site" description="Charge relay system" evidence="5">
    <location>
        <position position="468"/>
    </location>
</feature>
<dbReference type="Pfam" id="PF13715">
    <property type="entry name" value="CarbopepD_reg_2"/>
    <property type="match status" value="1"/>
</dbReference>
<dbReference type="SUPFAM" id="SSF49265">
    <property type="entry name" value="Fibronectin type III"/>
    <property type="match status" value="1"/>
</dbReference>
<keyword evidence="2 5" id="KW-0645">Protease</keyword>
<dbReference type="Proteomes" id="UP001519887">
    <property type="component" value="Unassembled WGS sequence"/>
</dbReference>
<dbReference type="SUPFAM" id="SSF52743">
    <property type="entry name" value="Subtilisin-like"/>
    <property type="match status" value="1"/>
</dbReference>
<keyword evidence="3 5" id="KW-0378">Hydrolase</keyword>
<feature type="compositionally biased region" description="Low complexity" evidence="6">
    <location>
        <begin position="186"/>
        <end position="201"/>
    </location>
</feature>
<keyword evidence="7" id="KW-0732">Signal</keyword>
<protein>
    <submittedName>
        <fullName evidence="9">S8 family serine peptidase</fullName>
    </submittedName>
</protein>
<dbReference type="SUPFAM" id="SSF49899">
    <property type="entry name" value="Concanavalin A-like lectins/glucanases"/>
    <property type="match status" value="2"/>
</dbReference>
<dbReference type="InterPro" id="IPR008969">
    <property type="entry name" value="CarboxyPept-like_regulatory"/>
</dbReference>
<dbReference type="Pfam" id="PF20773">
    <property type="entry name" value="InhA-like_MAM"/>
    <property type="match status" value="1"/>
</dbReference>
<dbReference type="PRINTS" id="PR00723">
    <property type="entry name" value="SUBTILISIN"/>
</dbReference>
<dbReference type="InterPro" id="IPR000601">
    <property type="entry name" value="PKD_dom"/>
</dbReference>
<feature type="compositionally biased region" description="Low complexity" evidence="6">
    <location>
        <begin position="937"/>
        <end position="951"/>
    </location>
</feature>
<evidence type="ECO:0000256" key="3">
    <source>
        <dbReference type="ARBA" id="ARBA00022801"/>
    </source>
</evidence>
<feature type="region of interest" description="Disordered" evidence="6">
    <location>
        <begin position="183"/>
        <end position="210"/>
    </location>
</feature>
<dbReference type="Pfam" id="PF18911">
    <property type="entry name" value="PKD_4"/>
    <property type="match status" value="1"/>
</dbReference>
<evidence type="ECO:0000256" key="6">
    <source>
        <dbReference type="SAM" id="MobiDB-lite"/>
    </source>
</evidence>
<dbReference type="NCBIfam" id="NF038128">
    <property type="entry name" value="choice_anch_J"/>
    <property type="match status" value="2"/>
</dbReference>
<dbReference type="InterPro" id="IPR013320">
    <property type="entry name" value="ConA-like_dom_sf"/>
</dbReference>
<gene>
    <name evidence="9" type="ORF">K0U00_00285</name>
</gene>
<accession>A0ABS7BVG4</accession>
<organism evidence="9 10">
    <name type="scientific">Paenibacillus sepulcri</name>
    <dbReference type="NCBI Taxonomy" id="359917"/>
    <lineage>
        <taxon>Bacteria</taxon>
        <taxon>Bacillati</taxon>
        <taxon>Bacillota</taxon>
        <taxon>Bacilli</taxon>
        <taxon>Bacillales</taxon>
        <taxon>Paenibacillaceae</taxon>
        <taxon>Paenibacillus</taxon>
    </lineage>
</organism>
<proteinExistence type="inferred from homology"/>
<dbReference type="InterPro" id="IPR036852">
    <property type="entry name" value="Peptidase_S8/S53_dom_sf"/>
</dbReference>
<dbReference type="InterPro" id="IPR000209">
    <property type="entry name" value="Peptidase_S8/S53_dom"/>
</dbReference>
<dbReference type="PROSITE" id="PS51892">
    <property type="entry name" value="SUBTILASE"/>
    <property type="match status" value="1"/>
</dbReference>
<feature type="region of interest" description="Disordered" evidence="6">
    <location>
        <begin position="925"/>
        <end position="952"/>
    </location>
</feature>
<comment type="similarity">
    <text evidence="1 5">Belongs to the peptidase S8 family.</text>
</comment>
<feature type="domain" description="PKD" evidence="8">
    <location>
        <begin position="1728"/>
        <end position="1810"/>
    </location>
</feature>
<evidence type="ECO:0000256" key="4">
    <source>
        <dbReference type="ARBA" id="ARBA00022825"/>
    </source>
</evidence>
<dbReference type="PANTHER" id="PTHR43399:SF4">
    <property type="entry name" value="CELL WALL-ASSOCIATED PROTEASE"/>
    <property type="match status" value="1"/>
</dbReference>
<dbReference type="SUPFAM" id="SSF49464">
    <property type="entry name" value="Carboxypeptidase regulatory domain-like"/>
    <property type="match status" value="2"/>
</dbReference>
<dbReference type="PANTHER" id="PTHR43399">
    <property type="entry name" value="SUBTILISIN-RELATED"/>
    <property type="match status" value="1"/>
</dbReference>
<dbReference type="InterPro" id="IPR036116">
    <property type="entry name" value="FN3_sf"/>
</dbReference>
<dbReference type="InterPro" id="IPR035986">
    <property type="entry name" value="PKD_dom_sf"/>
</dbReference>
<dbReference type="Gene3D" id="2.60.120.200">
    <property type="match status" value="1"/>
</dbReference>
<dbReference type="PROSITE" id="PS00138">
    <property type="entry name" value="SUBTILASE_SER"/>
    <property type="match status" value="1"/>
</dbReference>
<keyword evidence="10" id="KW-1185">Reference proteome</keyword>
<evidence type="ECO:0000256" key="1">
    <source>
        <dbReference type="ARBA" id="ARBA00011073"/>
    </source>
</evidence>
<dbReference type="Gene3D" id="2.60.120.260">
    <property type="entry name" value="Galactose-binding domain-like"/>
    <property type="match status" value="1"/>
</dbReference>
<feature type="signal peptide" evidence="7">
    <location>
        <begin position="1"/>
        <end position="29"/>
    </location>
</feature>
<dbReference type="InterPro" id="IPR013783">
    <property type="entry name" value="Ig-like_fold"/>
</dbReference>
<dbReference type="Pfam" id="PF09136">
    <property type="entry name" value="Glucodextran_B"/>
    <property type="match status" value="1"/>
</dbReference>
<dbReference type="InterPro" id="IPR015500">
    <property type="entry name" value="Peptidase_S8_subtilisin-rel"/>
</dbReference>
<dbReference type="SMART" id="SM00089">
    <property type="entry name" value="PKD"/>
    <property type="match status" value="1"/>
</dbReference>
<evidence type="ECO:0000256" key="2">
    <source>
        <dbReference type="ARBA" id="ARBA00022670"/>
    </source>
</evidence>
<dbReference type="Gene3D" id="2.60.40.1120">
    <property type="entry name" value="Carboxypeptidase-like, regulatory domain"/>
    <property type="match status" value="2"/>
</dbReference>
<dbReference type="PROSITE" id="PS50093">
    <property type="entry name" value="PKD"/>
    <property type="match status" value="1"/>
</dbReference>
<dbReference type="RefSeq" id="WP_210044409.1">
    <property type="nucleotide sequence ID" value="NZ_JBHLVU010000004.1"/>
</dbReference>
<dbReference type="CDD" id="cd00146">
    <property type="entry name" value="PKD"/>
    <property type="match status" value="1"/>
</dbReference>
<feature type="active site" description="Charge relay system" evidence="5">
    <location>
        <position position="245"/>
    </location>
</feature>
<dbReference type="Pfam" id="PF00082">
    <property type="entry name" value="Peptidase_S8"/>
    <property type="match status" value="1"/>
</dbReference>
<dbReference type="SUPFAM" id="SSF49299">
    <property type="entry name" value="PKD domain"/>
    <property type="match status" value="1"/>
</dbReference>
<name>A0ABS7BVG4_9BACL</name>
<evidence type="ECO:0000256" key="7">
    <source>
        <dbReference type="SAM" id="SignalP"/>
    </source>
</evidence>
<evidence type="ECO:0000313" key="10">
    <source>
        <dbReference type="Proteomes" id="UP001519887"/>
    </source>
</evidence>
<dbReference type="InterPro" id="IPR022409">
    <property type="entry name" value="PKD/Chitinase_dom"/>
</dbReference>
<dbReference type="InterPro" id="IPR023828">
    <property type="entry name" value="Peptidase_S8_Ser-AS"/>
</dbReference>
<dbReference type="Gene3D" id="2.60.40.10">
    <property type="entry name" value="Immunoglobulins"/>
    <property type="match status" value="4"/>
</dbReference>
<feature type="active site" description="Charge relay system" evidence="5">
    <location>
        <position position="291"/>
    </location>
</feature>
<dbReference type="Gene3D" id="3.40.50.200">
    <property type="entry name" value="Peptidase S8/S53 domain"/>
    <property type="match status" value="1"/>
</dbReference>
<comment type="caution">
    <text evidence="9">The sequence shown here is derived from an EMBL/GenBank/DDBJ whole genome shotgun (WGS) entry which is preliminary data.</text>
</comment>